<dbReference type="GO" id="GO:0005737">
    <property type="term" value="C:cytoplasm"/>
    <property type="evidence" value="ECO:0007669"/>
    <property type="project" value="TreeGrafter"/>
</dbReference>
<evidence type="ECO:0000256" key="1">
    <source>
        <dbReference type="SAM" id="MobiDB-lite"/>
    </source>
</evidence>
<dbReference type="InterPro" id="IPR045864">
    <property type="entry name" value="aa-tRNA-synth_II/BPL/LPL"/>
</dbReference>
<dbReference type="OrthoDB" id="57698at2759"/>
<dbReference type="GO" id="GO:0005524">
    <property type="term" value="F:ATP binding"/>
    <property type="evidence" value="ECO:0007669"/>
    <property type="project" value="InterPro"/>
</dbReference>
<dbReference type="InterPro" id="IPR027031">
    <property type="entry name" value="Gly-tRNA_synthase/POLG2"/>
</dbReference>
<dbReference type="Gene3D" id="3.30.40.230">
    <property type="match status" value="1"/>
</dbReference>
<protein>
    <submittedName>
        <fullName evidence="3">SYG</fullName>
    </submittedName>
</protein>
<dbReference type="Gene3D" id="3.30.930.10">
    <property type="entry name" value="Bira Bifunctional Protein, Domain 2"/>
    <property type="match status" value="2"/>
</dbReference>
<dbReference type="AlphaFoldDB" id="A0A1Y1S5G1"/>
<dbReference type="EMBL" id="LWDP01000090">
    <property type="protein sequence ID" value="ORD93406.1"/>
    <property type="molecule type" value="Genomic_DNA"/>
</dbReference>
<dbReference type="PANTHER" id="PTHR10745:SF0">
    <property type="entry name" value="GLYCINE--TRNA LIGASE"/>
    <property type="match status" value="1"/>
</dbReference>
<dbReference type="PANTHER" id="PTHR10745">
    <property type="entry name" value="GLYCYL-TRNA SYNTHETASE/DNA POLYMERASE SUBUNIT GAMMA-2"/>
    <property type="match status" value="1"/>
</dbReference>
<dbReference type="SUPFAM" id="SSF55681">
    <property type="entry name" value="Class II aaRS and biotin synthetases"/>
    <property type="match status" value="1"/>
</dbReference>
<keyword evidence="4" id="KW-1185">Reference proteome</keyword>
<dbReference type="PRINTS" id="PR01043">
    <property type="entry name" value="TRNASYNTHGLY"/>
</dbReference>
<reference evidence="3 4" key="1">
    <citation type="journal article" date="2017" name="Environ. Microbiol.">
        <title>Decay of the glycolytic pathway and adaptation to intranuclear parasitism within Enterocytozoonidae microsporidia.</title>
        <authorList>
            <person name="Wiredu Boakye D."/>
            <person name="Jaroenlak P."/>
            <person name="Prachumwat A."/>
            <person name="Williams T.A."/>
            <person name="Bateman K.S."/>
            <person name="Itsathitphaisarn O."/>
            <person name="Sritunyalucksana K."/>
            <person name="Paszkiewicz K.H."/>
            <person name="Moore K.A."/>
            <person name="Stentiford G.D."/>
            <person name="Williams B.A."/>
        </authorList>
    </citation>
    <scope>NUCLEOTIDE SEQUENCE [LARGE SCALE GENOMIC DNA]</scope>
    <source>
        <strain evidence="3 4">GB1</strain>
    </source>
</reference>
<feature type="region of interest" description="Disordered" evidence="1">
    <location>
        <begin position="390"/>
        <end position="410"/>
    </location>
</feature>
<sequence length="410" mass="47456">MAKTNLNKKTELNEKERKEALDKIMKHRFFVTQTGYPPQNGFLEYGPVLTAMKNEMINMWRRIVVDEEMMEIDTSVMVPYDVLKASGHIDKFCDVVLTDGITTVRADHFIEEKAGEHFMVPQSCTREAVERVKQLKHEMMNQKTIENKLKSIKLNKFKQFDKKKVELITSKFDTVRKHLSDCNKDEIDFIVQSHNLTTETGEFMPAKDFNLIFKLNDGQFLRPELAQGIFANFSKEYVFNNGQMPFACYTIGKSYRNEISARGGMFRTKEFYQAEIEYYTEDGSHADFDYVINNKLTLLPNAVETPFEMNLKDAYSKKIISSQAICVFISRCHIFITEIGIDLSRVRYRQHHVCEMATTPMTVGTWKFRLLVAGLNVLELQTDPITISQFTPSQSTRTSRRQSVQSPLLS</sequence>
<feature type="domain" description="Aminoacyl-tRNA synthetase class II (G/ P/ S/T)" evidence="2">
    <location>
        <begin position="217"/>
        <end position="287"/>
    </location>
</feature>
<evidence type="ECO:0000259" key="2">
    <source>
        <dbReference type="Pfam" id="PF00587"/>
    </source>
</evidence>
<dbReference type="Pfam" id="PF00587">
    <property type="entry name" value="tRNA-synt_2b"/>
    <property type="match status" value="1"/>
</dbReference>
<gene>
    <name evidence="3" type="primary">SYG</name>
    <name evidence="3" type="ORF">ECANGB1_2319</name>
</gene>
<proteinExistence type="predicted"/>
<comment type="caution">
    <text evidence="3">The sequence shown here is derived from an EMBL/GenBank/DDBJ whole genome shotgun (WGS) entry which is preliminary data.</text>
</comment>
<dbReference type="InterPro" id="IPR002314">
    <property type="entry name" value="aa-tRNA-synt_IIb"/>
</dbReference>
<evidence type="ECO:0000313" key="4">
    <source>
        <dbReference type="Proteomes" id="UP000192639"/>
    </source>
</evidence>
<dbReference type="GO" id="GO:0004820">
    <property type="term" value="F:glycine-tRNA ligase activity"/>
    <property type="evidence" value="ECO:0007669"/>
    <property type="project" value="TreeGrafter"/>
</dbReference>
<name>A0A1Y1S5G1_9MICR</name>
<dbReference type="Proteomes" id="UP000192639">
    <property type="component" value="Unassembled WGS sequence"/>
</dbReference>
<evidence type="ECO:0000313" key="3">
    <source>
        <dbReference type="EMBL" id="ORD93406.1"/>
    </source>
</evidence>
<dbReference type="VEuPathDB" id="MicrosporidiaDB:ECANGB1_2319"/>
<dbReference type="GO" id="GO:0006426">
    <property type="term" value="P:glycyl-tRNA aminoacylation"/>
    <property type="evidence" value="ECO:0007669"/>
    <property type="project" value="TreeGrafter"/>
</dbReference>
<organism evidence="3 4">
    <name type="scientific">Enterospora canceri</name>
    <dbReference type="NCBI Taxonomy" id="1081671"/>
    <lineage>
        <taxon>Eukaryota</taxon>
        <taxon>Fungi</taxon>
        <taxon>Fungi incertae sedis</taxon>
        <taxon>Microsporidia</taxon>
        <taxon>Enterocytozoonidae</taxon>
        <taxon>Enterospora</taxon>
    </lineage>
</organism>
<accession>A0A1Y1S5G1</accession>